<dbReference type="InterPro" id="IPR016444">
    <property type="entry name" value="Synaptobrevin/VAMP"/>
</dbReference>
<keyword evidence="4" id="KW-1185">Reference proteome</keyword>
<protein>
    <submittedName>
        <fullName evidence="5">Synaptobrevin-like</fullName>
    </submittedName>
</protein>
<proteinExistence type="predicted"/>
<keyword evidence="1" id="KW-0175">Coiled coil</keyword>
<dbReference type="GO" id="GO:0016192">
    <property type="term" value="P:vesicle-mediated transport"/>
    <property type="evidence" value="ECO:0007669"/>
    <property type="project" value="InterPro"/>
</dbReference>
<dbReference type="SUPFAM" id="SSF58038">
    <property type="entry name" value="SNARE fusion complex"/>
    <property type="match status" value="1"/>
</dbReference>
<feature type="domain" description="V-SNARE coiled-coil homology" evidence="3">
    <location>
        <begin position="42"/>
        <end position="102"/>
    </location>
</feature>
<evidence type="ECO:0000256" key="1">
    <source>
        <dbReference type="PROSITE-ProRule" id="PRU00290"/>
    </source>
</evidence>
<keyword evidence="2" id="KW-1133">Transmembrane helix</keyword>
<evidence type="ECO:0000313" key="5">
    <source>
        <dbReference type="RefSeq" id="XP_016938921.3"/>
    </source>
</evidence>
<dbReference type="CDD" id="cd15870">
    <property type="entry name" value="R-SNARE_VAMP2"/>
    <property type="match status" value="1"/>
</dbReference>
<sequence length="143" mass="16097">MSSSQTEIFTQSGAIEMMEMELEMKEFNSCAQSETNLDAQQRLLDTQAQVDEVVGIMRVNVEKVLERDQALSELSERADQLELGASQFVRQSGRLKRKHWWANVKMMIILGIIAVILLAILLVYIWPTGSGEVAKVITEGPQK</sequence>
<dbReference type="InterPro" id="IPR001388">
    <property type="entry name" value="Synaptobrevin-like"/>
</dbReference>
<dbReference type="AlphaFoldDB" id="A0AB39ZPA5"/>
<dbReference type="GO" id="GO:0016020">
    <property type="term" value="C:membrane"/>
    <property type="evidence" value="ECO:0007669"/>
    <property type="project" value="InterPro"/>
</dbReference>
<dbReference type="RefSeq" id="XP_016938921.3">
    <property type="nucleotide sequence ID" value="XM_017083432.4"/>
</dbReference>
<dbReference type="PANTHER" id="PTHR45701">
    <property type="entry name" value="SYNAPTOBREVIN FAMILY MEMBER"/>
    <property type="match status" value="1"/>
</dbReference>
<dbReference type="Gene3D" id="1.20.5.110">
    <property type="match status" value="1"/>
</dbReference>
<keyword evidence="2" id="KW-0812">Transmembrane</keyword>
<evidence type="ECO:0000313" key="4">
    <source>
        <dbReference type="Proteomes" id="UP001652628"/>
    </source>
</evidence>
<reference evidence="5" key="1">
    <citation type="submission" date="2025-08" db="UniProtKB">
        <authorList>
            <consortium name="RefSeq"/>
        </authorList>
    </citation>
    <scope>IDENTIFICATION</scope>
</reference>
<evidence type="ECO:0000259" key="3">
    <source>
        <dbReference type="PROSITE" id="PS50892"/>
    </source>
</evidence>
<keyword evidence="2" id="KW-0472">Membrane</keyword>
<feature type="transmembrane region" description="Helical" evidence="2">
    <location>
        <begin position="104"/>
        <end position="126"/>
    </location>
</feature>
<gene>
    <name evidence="5" type="primary">LOC108016705</name>
</gene>
<dbReference type="PROSITE" id="PS50892">
    <property type="entry name" value="V_SNARE"/>
    <property type="match status" value="1"/>
</dbReference>
<dbReference type="Proteomes" id="UP001652628">
    <property type="component" value="Chromosome X"/>
</dbReference>
<dbReference type="PRINTS" id="PR00219">
    <property type="entry name" value="SYNAPTOBREVN"/>
</dbReference>
<dbReference type="GeneID" id="108016705"/>
<dbReference type="Pfam" id="PF00957">
    <property type="entry name" value="Synaptobrevin"/>
    <property type="match status" value="1"/>
</dbReference>
<name>A0AB39ZPA5_DROSZ</name>
<evidence type="ECO:0000256" key="2">
    <source>
        <dbReference type="SAM" id="Phobius"/>
    </source>
</evidence>
<accession>A0AB39ZPA5</accession>
<organism evidence="4 5">
    <name type="scientific">Drosophila suzukii</name>
    <name type="common">Spotted-wing drosophila fruit fly</name>
    <dbReference type="NCBI Taxonomy" id="28584"/>
    <lineage>
        <taxon>Eukaryota</taxon>
        <taxon>Metazoa</taxon>
        <taxon>Ecdysozoa</taxon>
        <taxon>Arthropoda</taxon>
        <taxon>Hexapoda</taxon>
        <taxon>Insecta</taxon>
        <taxon>Pterygota</taxon>
        <taxon>Neoptera</taxon>
        <taxon>Endopterygota</taxon>
        <taxon>Diptera</taxon>
        <taxon>Brachycera</taxon>
        <taxon>Muscomorpha</taxon>
        <taxon>Ephydroidea</taxon>
        <taxon>Drosophilidae</taxon>
        <taxon>Drosophila</taxon>
        <taxon>Sophophora</taxon>
    </lineage>
</organism>
<dbReference type="InterPro" id="IPR042855">
    <property type="entry name" value="V_SNARE_CC"/>
</dbReference>